<dbReference type="EMBL" id="JAAGAX010000013">
    <property type="protein sequence ID" value="KAF2294539.1"/>
    <property type="molecule type" value="Genomic_DNA"/>
</dbReference>
<dbReference type="InterPro" id="IPR050905">
    <property type="entry name" value="Plant_NBS-LRR"/>
</dbReference>
<dbReference type="SUPFAM" id="SSF52058">
    <property type="entry name" value="L domain-like"/>
    <property type="match status" value="1"/>
</dbReference>
<dbReference type="InterPro" id="IPR002182">
    <property type="entry name" value="NB-ARC"/>
</dbReference>
<comment type="caution">
    <text evidence="6">The sequence shown here is derived from an EMBL/GenBank/DDBJ whole genome shotgun (WGS) entry which is preliminary data.</text>
</comment>
<evidence type="ECO:0000256" key="3">
    <source>
        <dbReference type="ARBA" id="ARBA00022821"/>
    </source>
</evidence>
<sequence length="465" mass="52946">MSHPFTCKSKFEILHHEAEQLRNKRLKLQQSADKAKRKGEEIYESVDKWLIEAGKAIEEADELSKAKNKRKIGDHDPISFRPRILQIVASSVYHREALNSRVLFLKQVMDALRDPNLNKIGVYGMGGVGKTTLAKEVHRQAIEEKPFDEVVMFAVNQTPELRRIQSEIADVLGLTFDVEEIPGRANRLYERLKKDKKDEEAWSLFEMTLADAELPPIATEVAKKCAGLPLLLLTVATDLRNRESYAWNDKLKQLSVFDNEEIYAKYTRFWSQATMICLHISTVKEARNKVYTLIDTLKAKCLLIDGDTYGFVKIHDVVRDTALSIASREQHAFIGKSSRELTEWPNKDSARISLPYCDIEDLPEGWECPKAELLLLFTEVLSLGIPDLFFKGIRNLEVVDFTGMRFVSLPSSLAFLSNLHTLCLHRCQLDDIAIIGDLKQLRVLSFANSLVFLSKGGTRGSNFFR</sequence>
<dbReference type="GO" id="GO:0043531">
    <property type="term" value="F:ADP binding"/>
    <property type="evidence" value="ECO:0007669"/>
    <property type="project" value="InterPro"/>
</dbReference>
<evidence type="ECO:0000256" key="1">
    <source>
        <dbReference type="ARBA" id="ARBA00008894"/>
    </source>
</evidence>
<proteinExistence type="inferred from homology"/>
<dbReference type="Gene3D" id="3.80.10.10">
    <property type="entry name" value="Ribonuclease Inhibitor"/>
    <property type="match status" value="1"/>
</dbReference>
<keyword evidence="3" id="KW-0611">Plant defense</keyword>
<dbReference type="GO" id="GO:0006952">
    <property type="term" value="P:defense response"/>
    <property type="evidence" value="ECO:0007669"/>
    <property type="project" value="UniProtKB-KW"/>
</dbReference>
<dbReference type="InterPro" id="IPR027417">
    <property type="entry name" value="P-loop_NTPase"/>
</dbReference>
<dbReference type="PANTHER" id="PTHR33463:SF203">
    <property type="entry name" value="AAA+ ATPASE DOMAIN-CONTAINING PROTEIN"/>
    <property type="match status" value="1"/>
</dbReference>
<dbReference type="Gene3D" id="1.10.8.430">
    <property type="entry name" value="Helical domain of apoptotic protease-activating factors"/>
    <property type="match status" value="1"/>
</dbReference>
<dbReference type="Proteomes" id="UP000467840">
    <property type="component" value="Chromosome 7"/>
</dbReference>
<evidence type="ECO:0000313" key="6">
    <source>
        <dbReference type="EMBL" id="KAF2294539.1"/>
    </source>
</evidence>
<dbReference type="AlphaFoldDB" id="A0A6A6L4F6"/>
<protein>
    <recommendedName>
        <fullName evidence="5">NB-ARC domain-containing protein</fullName>
    </recommendedName>
</protein>
<evidence type="ECO:0000256" key="4">
    <source>
        <dbReference type="ARBA" id="ARBA00022840"/>
    </source>
</evidence>
<dbReference type="PRINTS" id="PR00364">
    <property type="entry name" value="DISEASERSIST"/>
</dbReference>
<keyword evidence="7" id="KW-1185">Reference proteome</keyword>
<dbReference type="Gene3D" id="3.40.50.300">
    <property type="entry name" value="P-loop containing nucleotide triphosphate hydrolases"/>
    <property type="match status" value="1"/>
</dbReference>
<evidence type="ECO:0000259" key="5">
    <source>
        <dbReference type="Pfam" id="PF00931"/>
    </source>
</evidence>
<accession>A0A6A6L4F6</accession>
<keyword evidence="2" id="KW-0547">Nucleotide-binding</keyword>
<reference evidence="6 7" key="1">
    <citation type="journal article" date="2020" name="Mol. Plant">
        <title>The Chromosome-Based Rubber Tree Genome Provides New Insights into Spurge Genome Evolution and Rubber Biosynthesis.</title>
        <authorList>
            <person name="Liu J."/>
            <person name="Shi C."/>
            <person name="Shi C.C."/>
            <person name="Li W."/>
            <person name="Zhang Q.J."/>
            <person name="Zhang Y."/>
            <person name="Li K."/>
            <person name="Lu H.F."/>
            <person name="Shi C."/>
            <person name="Zhu S.T."/>
            <person name="Xiao Z.Y."/>
            <person name="Nan H."/>
            <person name="Yue Y."/>
            <person name="Zhu X.G."/>
            <person name="Wu Y."/>
            <person name="Hong X.N."/>
            <person name="Fan G.Y."/>
            <person name="Tong Y."/>
            <person name="Zhang D."/>
            <person name="Mao C.L."/>
            <person name="Liu Y.L."/>
            <person name="Hao S.J."/>
            <person name="Liu W.Q."/>
            <person name="Lv M.Q."/>
            <person name="Zhang H.B."/>
            <person name="Liu Y."/>
            <person name="Hu-Tang G.R."/>
            <person name="Wang J.P."/>
            <person name="Wang J.H."/>
            <person name="Sun Y.H."/>
            <person name="Ni S.B."/>
            <person name="Chen W.B."/>
            <person name="Zhang X.C."/>
            <person name="Jiao Y.N."/>
            <person name="Eichler E.E."/>
            <person name="Li G.H."/>
            <person name="Liu X."/>
            <person name="Gao L.Z."/>
        </authorList>
    </citation>
    <scope>NUCLEOTIDE SEQUENCE [LARGE SCALE GENOMIC DNA]</scope>
    <source>
        <strain evidence="7">cv. GT1</strain>
        <tissue evidence="6">Leaf</tissue>
    </source>
</reference>
<evidence type="ECO:0000256" key="2">
    <source>
        <dbReference type="ARBA" id="ARBA00022741"/>
    </source>
</evidence>
<organism evidence="6 7">
    <name type="scientific">Hevea brasiliensis</name>
    <name type="common">Para rubber tree</name>
    <name type="synonym">Siphonia brasiliensis</name>
    <dbReference type="NCBI Taxonomy" id="3981"/>
    <lineage>
        <taxon>Eukaryota</taxon>
        <taxon>Viridiplantae</taxon>
        <taxon>Streptophyta</taxon>
        <taxon>Embryophyta</taxon>
        <taxon>Tracheophyta</taxon>
        <taxon>Spermatophyta</taxon>
        <taxon>Magnoliopsida</taxon>
        <taxon>eudicotyledons</taxon>
        <taxon>Gunneridae</taxon>
        <taxon>Pentapetalae</taxon>
        <taxon>rosids</taxon>
        <taxon>fabids</taxon>
        <taxon>Malpighiales</taxon>
        <taxon>Euphorbiaceae</taxon>
        <taxon>Crotonoideae</taxon>
        <taxon>Micrandreae</taxon>
        <taxon>Hevea</taxon>
    </lineage>
</organism>
<feature type="domain" description="NB-ARC" evidence="5">
    <location>
        <begin position="106"/>
        <end position="190"/>
    </location>
</feature>
<gene>
    <name evidence="6" type="ORF">GH714_012362</name>
</gene>
<name>A0A6A6L4F6_HEVBR</name>
<dbReference type="GO" id="GO:0005524">
    <property type="term" value="F:ATP binding"/>
    <property type="evidence" value="ECO:0007669"/>
    <property type="project" value="UniProtKB-KW"/>
</dbReference>
<dbReference type="Pfam" id="PF00931">
    <property type="entry name" value="NB-ARC"/>
    <property type="match status" value="1"/>
</dbReference>
<comment type="similarity">
    <text evidence="1">Belongs to the disease resistance NB-LRR family.</text>
</comment>
<dbReference type="PANTHER" id="PTHR33463">
    <property type="entry name" value="NB-ARC DOMAIN-CONTAINING PROTEIN-RELATED"/>
    <property type="match status" value="1"/>
</dbReference>
<dbReference type="InterPro" id="IPR032675">
    <property type="entry name" value="LRR_dom_sf"/>
</dbReference>
<keyword evidence="4" id="KW-0067">ATP-binding</keyword>
<dbReference type="InterPro" id="IPR042197">
    <property type="entry name" value="Apaf_helical"/>
</dbReference>
<dbReference type="SUPFAM" id="SSF52540">
    <property type="entry name" value="P-loop containing nucleoside triphosphate hydrolases"/>
    <property type="match status" value="1"/>
</dbReference>
<evidence type="ECO:0000313" key="7">
    <source>
        <dbReference type="Proteomes" id="UP000467840"/>
    </source>
</evidence>